<keyword evidence="1" id="KW-0472">Membrane</keyword>
<dbReference type="AlphaFoldDB" id="A0A833JQM5"/>
<reference evidence="2 3" key="1">
    <citation type="submission" date="2019-10" db="EMBL/GenBank/DDBJ databases">
        <title>Draft genome sequence of Marinobacter hydrocarbonoclasticus NCT7M from the microbiome of the marine copepod.</title>
        <authorList>
            <person name="Nuttall R."/>
            <person name="Sharma G."/>
            <person name="Moisander P."/>
        </authorList>
    </citation>
    <scope>NUCLEOTIDE SEQUENCE [LARGE SCALE GENOMIC DNA]</scope>
    <source>
        <strain evidence="2 3">NCT7M</strain>
    </source>
</reference>
<evidence type="ECO:0000313" key="2">
    <source>
        <dbReference type="EMBL" id="KAE8546329.1"/>
    </source>
</evidence>
<dbReference type="Proteomes" id="UP000469950">
    <property type="component" value="Unassembled WGS sequence"/>
</dbReference>
<evidence type="ECO:0000256" key="1">
    <source>
        <dbReference type="SAM" id="Phobius"/>
    </source>
</evidence>
<sequence>MKTLHAACQLNVLKAFGEKLKAAGSAVYFWWFGYGFYFSQSPGRP</sequence>
<keyword evidence="1" id="KW-1133">Transmembrane helix</keyword>
<name>A0A833JQM5_MARNT</name>
<accession>A0A833JQM5</accession>
<protein>
    <submittedName>
        <fullName evidence="2">Uncharacterized protein</fullName>
    </submittedName>
</protein>
<evidence type="ECO:0000313" key="3">
    <source>
        <dbReference type="Proteomes" id="UP000469950"/>
    </source>
</evidence>
<dbReference type="EMBL" id="WBMP01000004">
    <property type="protein sequence ID" value="KAE8546329.1"/>
    <property type="molecule type" value="Genomic_DNA"/>
</dbReference>
<keyword evidence="1" id="KW-0812">Transmembrane</keyword>
<comment type="caution">
    <text evidence="2">The sequence shown here is derived from an EMBL/GenBank/DDBJ whole genome shotgun (WGS) entry which is preliminary data.</text>
</comment>
<feature type="transmembrane region" description="Helical" evidence="1">
    <location>
        <begin position="20"/>
        <end position="39"/>
    </location>
</feature>
<gene>
    <name evidence="2" type="ORF">F6453_1071</name>
</gene>
<organism evidence="2 3">
    <name type="scientific">Marinobacter nauticus</name>
    <name type="common">Marinobacter hydrocarbonoclasticus</name>
    <name type="synonym">Marinobacter aquaeolei</name>
    <dbReference type="NCBI Taxonomy" id="2743"/>
    <lineage>
        <taxon>Bacteria</taxon>
        <taxon>Pseudomonadati</taxon>
        <taxon>Pseudomonadota</taxon>
        <taxon>Gammaproteobacteria</taxon>
        <taxon>Pseudomonadales</taxon>
        <taxon>Marinobacteraceae</taxon>
        <taxon>Marinobacter</taxon>
    </lineage>
</organism>
<proteinExistence type="predicted"/>